<evidence type="ECO:0000313" key="9">
    <source>
        <dbReference type="Proteomes" id="UP000304900"/>
    </source>
</evidence>
<dbReference type="RefSeq" id="WP_137342067.1">
    <property type="nucleotide sequence ID" value="NZ_BSQH01000004.1"/>
</dbReference>
<keyword evidence="5 6" id="KW-0067">ATP-binding</keyword>
<sequence length="195" mass="22318">MIIQFCGLSGAGKTTLAENTKNQLLENGIRAEIIDGDVYRSKLCKDLGFSKADRQENIRRLGFIASRFSAQGIVAIMSVINPYEETRAELIREYPNVKTIFIDCPIEVLYQRDTKGLYKRTLLADDDPQKIRNLTGINDMFEKPDKPDLYINTSEKTIEESTRDLCDLILKHINSKNPQTRKFNDSFLKTLTYAK</sequence>
<dbReference type="PANTHER" id="PTHR42700:SF1">
    <property type="entry name" value="SULFATE ADENYLYLTRANSFERASE"/>
    <property type="match status" value="1"/>
</dbReference>
<protein>
    <recommendedName>
        <fullName evidence="2 6">Adenylyl-sulfate kinase</fullName>
        <ecNumber evidence="2 6">2.7.1.25</ecNumber>
    </recommendedName>
</protein>
<keyword evidence="4 6" id="KW-0547">Nucleotide-binding</keyword>
<dbReference type="GO" id="GO:0005524">
    <property type="term" value="F:ATP binding"/>
    <property type="evidence" value="ECO:0007669"/>
    <property type="project" value="UniProtKB-KW"/>
</dbReference>
<feature type="domain" description="APS kinase" evidence="7">
    <location>
        <begin position="2"/>
        <end position="151"/>
    </location>
</feature>
<dbReference type="GO" id="GO:0004020">
    <property type="term" value="F:adenylylsulfate kinase activity"/>
    <property type="evidence" value="ECO:0007669"/>
    <property type="project" value="UniProtKB-EC"/>
</dbReference>
<dbReference type="GO" id="GO:0005737">
    <property type="term" value="C:cytoplasm"/>
    <property type="evidence" value="ECO:0007669"/>
    <property type="project" value="TreeGrafter"/>
</dbReference>
<evidence type="ECO:0000313" key="8">
    <source>
        <dbReference type="EMBL" id="TKT90304.1"/>
    </source>
</evidence>
<gene>
    <name evidence="8" type="primary">cysC</name>
    <name evidence="8" type="ORF">FDK13_21440</name>
</gene>
<proteinExistence type="inferred from homology"/>
<comment type="function">
    <text evidence="6">Catalyzes the synthesis of activated sulfate.</text>
</comment>
<dbReference type="Gene3D" id="3.40.50.300">
    <property type="entry name" value="P-loop containing nucleotide triphosphate hydrolases"/>
    <property type="match status" value="1"/>
</dbReference>
<organism evidence="8 9">
    <name type="scientific">Dyadobacter frigoris</name>
    <dbReference type="NCBI Taxonomy" id="2576211"/>
    <lineage>
        <taxon>Bacteria</taxon>
        <taxon>Pseudomonadati</taxon>
        <taxon>Bacteroidota</taxon>
        <taxon>Cytophagia</taxon>
        <taxon>Cytophagales</taxon>
        <taxon>Spirosomataceae</taxon>
        <taxon>Dyadobacter</taxon>
    </lineage>
</organism>
<dbReference type="CDD" id="cd02027">
    <property type="entry name" value="APSK"/>
    <property type="match status" value="1"/>
</dbReference>
<dbReference type="PANTHER" id="PTHR42700">
    <property type="entry name" value="SULFATE ADENYLYLTRANSFERASE"/>
    <property type="match status" value="1"/>
</dbReference>
<evidence type="ECO:0000256" key="3">
    <source>
        <dbReference type="ARBA" id="ARBA00022679"/>
    </source>
</evidence>
<dbReference type="Proteomes" id="UP000304900">
    <property type="component" value="Unassembled WGS sequence"/>
</dbReference>
<dbReference type="AlphaFoldDB" id="A0A4U6D846"/>
<dbReference type="GO" id="GO:0070814">
    <property type="term" value="P:hydrogen sulfide biosynthetic process"/>
    <property type="evidence" value="ECO:0007669"/>
    <property type="project" value="UniProtKB-UniPathway"/>
</dbReference>
<dbReference type="InterPro" id="IPR002891">
    <property type="entry name" value="APS"/>
</dbReference>
<keyword evidence="6 8" id="KW-0418">Kinase</keyword>
<comment type="caution">
    <text evidence="8">The sequence shown here is derived from an EMBL/GenBank/DDBJ whole genome shotgun (WGS) entry which is preliminary data.</text>
</comment>
<comment type="catalytic activity">
    <reaction evidence="1 6">
        <text>adenosine 5'-phosphosulfate + ATP = 3'-phosphoadenylyl sulfate + ADP + H(+)</text>
        <dbReference type="Rhea" id="RHEA:24152"/>
        <dbReference type="ChEBI" id="CHEBI:15378"/>
        <dbReference type="ChEBI" id="CHEBI:30616"/>
        <dbReference type="ChEBI" id="CHEBI:58243"/>
        <dbReference type="ChEBI" id="CHEBI:58339"/>
        <dbReference type="ChEBI" id="CHEBI:456216"/>
        <dbReference type="EC" id="2.7.1.25"/>
    </reaction>
</comment>
<dbReference type="NCBIfam" id="TIGR00455">
    <property type="entry name" value="apsK"/>
    <property type="match status" value="1"/>
</dbReference>
<comment type="pathway">
    <text evidence="6">Sulfur metabolism; hydrogen sulfide biosynthesis; sulfite from sulfate: step 2/3.</text>
</comment>
<accession>A0A4U6D846</accession>
<reference evidence="8 9" key="1">
    <citation type="submission" date="2019-05" db="EMBL/GenBank/DDBJ databases">
        <title>Dyadobacter AR-3-8 sp. nov., isolated from arctic soil.</title>
        <authorList>
            <person name="Chaudhary D.K."/>
        </authorList>
    </citation>
    <scope>NUCLEOTIDE SEQUENCE [LARGE SCALE GENOMIC DNA]</scope>
    <source>
        <strain evidence="8 9">AR-3-8</strain>
    </source>
</reference>
<dbReference type="InterPro" id="IPR027417">
    <property type="entry name" value="P-loop_NTPase"/>
</dbReference>
<dbReference type="SUPFAM" id="SSF52540">
    <property type="entry name" value="P-loop containing nucleoside triphosphate hydrolases"/>
    <property type="match status" value="1"/>
</dbReference>
<name>A0A4U6D846_9BACT</name>
<evidence type="ECO:0000256" key="2">
    <source>
        <dbReference type="ARBA" id="ARBA00012121"/>
    </source>
</evidence>
<dbReference type="GO" id="GO:0019379">
    <property type="term" value="P:sulfate assimilation, phosphoadenylyl sulfate reduction by phosphoadenylyl-sulfate reductase (thioredoxin)"/>
    <property type="evidence" value="ECO:0007669"/>
    <property type="project" value="TreeGrafter"/>
</dbReference>
<keyword evidence="3 6" id="KW-0808">Transferase</keyword>
<keyword evidence="9" id="KW-1185">Reference proteome</keyword>
<dbReference type="InterPro" id="IPR050512">
    <property type="entry name" value="Sulf_AdTrans/APS_kinase"/>
</dbReference>
<evidence type="ECO:0000256" key="1">
    <source>
        <dbReference type="ARBA" id="ARBA00001823"/>
    </source>
</evidence>
<evidence type="ECO:0000256" key="4">
    <source>
        <dbReference type="ARBA" id="ARBA00022741"/>
    </source>
</evidence>
<dbReference type="UniPathway" id="UPA00140">
    <property type="reaction ID" value="UER00205"/>
</dbReference>
<dbReference type="GO" id="GO:0010134">
    <property type="term" value="P:sulfate assimilation via adenylyl sulfate reduction"/>
    <property type="evidence" value="ECO:0007669"/>
    <property type="project" value="TreeGrafter"/>
</dbReference>
<dbReference type="GO" id="GO:0004781">
    <property type="term" value="F:sulfate adenylyltransferase (ATP) activity"/>
    <property type="evidence" value="ECO:0007669"/>
    <property type="project" value="TreeGrafter"/>
</dbReference>
<dbReference type="OrthoDB" id="9804504at2"/>
<evidence type="ECO:0000256" key="6">
    <source>
        <dbReference type="RuleBase" id="RU004347"/>
    </source>
</evidence>
<comment type="similarity">
    <text evidence="6">Belongs to the APS kinase family.</text>
</comment>
<dbReference type="EC" id="2.7.1.25" evidence="2 6"/>
<dbReference type="InterPro" id="IPR059117">
    <property type="entry name" value="APS_kinase_dom"/>
</dbReference>
<evidence type="ECO:0000256" key="5">
    <source>
        <dbReference type="ARBA" id="ARBA00022840"/>
    </source>
</evidence>
<dbReference type="EMBL" id="SZVO01000010">
    <property type="protein sequence ID" value="TKT90304.1"/>
    <property type="molecule type" value="Genomic_DNA"/>
</dbReference>
<evidence type="ECO:0000259" key="7">
    <source>
        <dbReference type="Pfam" id="PF01583"/>
    </source>
</evidence>
<dbReference type="Pfam" id="PF01583">
    <property type="entry name" value="APS_kinase"/>
    <property type="match status" value="1"/>
</dbReference>